<reference evidence="1 2" key="1">
    <citation type="submission" date="2018-04" db="EMBL/GenBank/DDBJ databases">
        <authorList>
            <person name="Vogel A."/>
        </authorList>
    </citation>
    <scope>NUCLEOTIDE SEQUENCE [LARGE SCALE GENOMIC DNA]</scope>
</reference>
<proteinExistence type="predicted"/>
<evidence type="ECO:0000313" key="1">
    <source>
        <dbReference type="EMBL" id="VFQ89839.1"/>
    </source>
</evidence>
<keyword evidence="2" id="KW-1185">Reference proteome</keyword>
<gene>
    <name evidence="1" type="ORF">CCAM_LOCUS31615</name>
</gene>
<sequence length="103" mass="11831">MGATERAGVKIPRWNIPYQVRLMSMIVLDKLKPELCVGFFGYQLLKLDWPMIRVSWCHPKTSPSLLLSGRTTEDTLAGSWFPYEDAKIPHVSVPRTTLRYILP</sequence>
<dbReference type="Proteomes" id="UP000595140">
    <property type="component" value="Unassembled WGS sequence"/>
</dbReference>
<organism evidence="1 2">
    <name type="scientific">Cuscuta campestris</name>
    <dbReference type="NCBI Taxonomy" id="132261"/>
    <lineage>
        <taxon>Eukaryota</taxon>
        <taxon>Viridiplantae</taxon>
        <taxon>Streptophyta</taxon>
        <taxon>Embryophyta</taxon>
        <taxon>Tracheophyta</taxon>
        <taxon>Spermatophyta</taxon>
        <taxon>Magnoliopsida</taxon>
        <taxon>eudicotyledons</taxon>
        <taxon>Gunneridae</taxon>
        <taxon>Pentapetalae</taxon>
        <taxon>asterids</taxon>
        <taxon>lamiids</taxon>
        <taxon>Solanales</taxon>
        <taxon>Convolvulaceae</taxon>
        <taxon>Cuscuteae</taxon>
        <taxon>Cuscuta</taxon>
        <taxon>Cuscuta subgen. Grammica</taxon>
        <taxon>Cuscuta sect. Cleistogrammica</taxon>
    </lineage>
</organism>
<dbReference type="AlphaFoldDB" id="A0A484MMZ2"/>
<name>A0A484MMZ2_9ASTE</name>
<protein>
    <submittedName>
        <fullName evidence="1">Uncharacterized protein</fullName>
    </submittedName>
</protein>
<dbReference type="EMBL" id="OOIL02003902">
    <property type="protein sequence ID" value="VFQ89839.1"/>
    <property type="molecule type" value="Genomic_DNA"/>
</dbReference>
<accession>A0A484MMZ2</accession>
<evidence type="ECO:0000313" key="2">
    <source>
        <dbReference type="Proteomes" id="UP000595140"/>
    </source>
</evidence>